<gene>
    <name evidence="2" type="ORF">IW261DRAFT_1055880</name>
</gene>
<proteinExistence type="predicted"/>
<accession>A0AA39NL79</accession>
<reference evidence="2" key="1">
    <citation type="submission" date="2023-06" db="EMBL/GenBank/DDBJ databases">
        <authorList>
            <consortium name="Lawrence Berkeley National Laboratory"/>
            <person name="Ahrendt S."/>
            <person name="Sahu N."/>
            <person name="Indic B."/>
            <person name="Wong-Bajracharya J."/>
            <person name="Merenyi Z."/>
            <person name="Ke H.-M."/>
            <person name="Monk M."/>
            <person name="Kocsube S."/>
            <person name="Drula E."/>
            <person name="Lipzen A."/>
            <person name="Balint B."/>
            <person name="Henrissat B."/>
            <person name="Andreopoulos B."/>
            <person name="Martin F.M."/>
            <person name="Harder C.B."/>
            <person name="Rigling D."/>
            <person name="Ford K.L."/>
            <person name="Foster G.D."/>
            <person name="Pangilinan J."/>
            <person name="Papanicolaou A."/>
            <person name="Barry K."/>
            <person name="LaButti K."/>
            <person name="Viragh M."/>
            <person name="Koriabine M."/>
            <person name="Yan M."/>
            <person name="Riley R."/>
            <person name="Champramary S."/>
            <person name="Plett K.L."/>
            <person name="Tsai I.J."/>
            <person name="Slot J."/>
            <person name="Sipos G."/>
            <person name="Plett J."/>
            <person name="Nagy L.G."/>
            <person name="Grigoriev I.V."/>
        </authorList>
    </citation>
    <scope>NUCLEOTIDE SEQUENCE</scope>
    <source>
        <strain evidence="2">ICMP 16352</strain>
    </source>
</reference>
<evidence type="ECO:0000313" key="2">
    <source>
        <dbReference type="EMBL" id="KAK0467630.1"/>
    </source>
</evidence>
<dbReference type="AlphaFoldDB" id="A0AA39NL79"/>
<evidence type="ECO:0000313" key="3">
    <source>
        <dbReference type="Proteomes" id="UP001175227"/>
    </source>
</evidence>
<organism evidence="2 3">
    <name type="scientific">Armillaria novae-zelandiae</name>
    <dbReference type="NCBI Taxonomy" id="153914"/>
    <lineage>
        <taxon>Eukaryota</taxon>
        <taxon>Fungi</taxon>
        <taxon>Dikarya</taxon>
        <taxon>Basidiomycota</taxon>
        <taxon>Agaricomycotina</taxon>
        <taxon>Agaricomycetes</taxon>
        <taxon>Agaricomycetidae</taxon>
        <taxon>Agaricales</taxon>
        <taxon>Marasmiineae</taxon>
        <taxon>Physalacriaceae</taxon>
        <taxon>Armillaria</taxon>
    </lineage>
</organism>
<dbReference type="Proteomes" id="UP001175227">
    <property type="component" value="Unassembled WGS sequence"/>
</dbReference>
<comment type="caution">
    <text evidence="2">The sequence shown here is derived from an EMBL/GenBank/DDBJ whole genome shotgun (WGS) entry which is preliminary data.</text>
</comment>
<dbReference type="EMBL" id="JAUEPR010000072">
    <property type="protein sequence ID" value="KAK0467630.1"/>
    <property type="molecule type" value="Genomic_DNA"/>
</dbReference>
<evidence type="ECO:0000256" key="1">
    <source>
        <dbReference type="SAM" id="Phobius"/>
    </source>
</evidence>
<name>A0AA39NL79_9AGAR</name>
<keyword evidence="1" id="KW-0812">Transmembrane</keyword>
<keyword evidence="1" id="KW-0472">Membrane</keyword>
<sequence length="163" mass="17155">MSLTRSPSPPFPSTSQVVPTTTTMDFGSVSGTAATILIPSTGTLAAVLTFAKPVVVAMLPPSVPISDLLPSNRDDEFSRVSSVSALKCTPPIRHTSMKFIVGFIAAAAVLMPSTTLYEITPLLTYIGDYNHFPPLSRLAITRTTVEPSTASTGTILASLLLFV</sequence>
<feature type="transmembrane region" description="Helical" evidence="1">
    <location>
        <begin position="99"/>
        <end position="117"/>
    </location>
</feature>
<keyword evidence="1" id="KW-1133">Transmembrane helix</keyword>
<keyword evidence="3" id="KW-1185">Reference proteome</keyword>
<protein>
    <submittedName>
        <fullName evidence="2">Uncharacterized protein</fullName>
    </submittedName>
</protein>